<dbReference type="NCBIfam" id="TIGR02359">
    <property type="entry name" value="thiW"/>
    <property type="match status" value="1"/>
</dbReference>
<dbReference type="AlphaFoldDB" id="A0A8J8MKN6"/>
<proteinExistence type="predicted"/>
<evidence type="ECO:0000313" key="3">
    <source>
        <dbReference type="Proteomes" id="UP000683246"/>
    </source>
</evidence>
<protein>
    <submittedName>
        <fullName evidence="2">Energy coupling factor transporter S component ThiW</fullName>
    </submittedName>
</protein>
<dbReference type="InterPro" id="IPR012652">
    <property type="entry name" value="ThiW"/>
</dbReference>
<dbReference type="Gene3D" id="1.10.1760.20">
    <property type="match status" value="1"/>
</dbReference>
<dbReference type="Proteomes" id="UP000683246">
    <property type="component" value="Chromosome"/>
</dbReference>
<gene>
    <name evidence="2" type="primary">thiW</name>
    <name evidence="2" type="ORF">HZI73_13755</name>
</gene>
<keyword evidence="1" id="KW-1133">Transmembrane helix</keyword>
<dbReference type="KEGG" id="vpy:HZI73_13755"/>
<feature type="transmembrane region" description="Helical" evidence="1">
    <location>
        <begin position="96"/>
        <end position="122"/>
    </location>
</feature>
<feature type="transmembrane region" description="Helical" evidence="1">
    <location>
        <begin position="66"/>
        <end position="89"/>
    </location>
</feature>
<keyword evidence="1" id="KW-0812">Transmembrane</keyword>
<name>A0A8J8MKN6_9FIRM</name>
<evidence type="ECO:0000313" key="2">
    <source>
        <dbReference type="EMBL" id="QUI23286.1"/>
    </source>
</evidence>
<dbReference type="RefSeq" id="WP_212693966.1">
    <property type="nucleotide sequence ID" value="NZ_CP058649.1"/>
</dbReference>
<organism evidence="2 3">
    <name type="scientific">Vallitalea pronyensis</name>
    <dbReference type="NCBI Taxonomy" id="1348613"/>
    <lineage>
        <taxon>Bacteria</taxon>
        <taxon>Bacillati</taxon>
        <taxon>Bacillota</taxon>
        <taxon>Clostridia</taxon>
        <taxon>Lachnospirales</taxon>
        <taxon>Vallitaleaceae</taxon>
        <taxon>Vallitalea</taxon>
    </lineage>
</organism>
<accession>A0A8J8MKN6</accession>
<feature type="transmembrane region" description="Helical" evidence="1">
    <location>
        <begin position="128"/>
        <end position="152"/>
    </location>
</feature>
<sequence>MKLNTHKLALTGILVALGVILSPYHVPIGLTKCYPWQHLINVISAILLGPVYAVGQAFTVSLLRNLLGMGTLFAFPGSLFGALLASLLYMRYGKTYLAALGECIGTGVIGAMVATPVANLFMGKEATLFAFIIPFMISSFVGAVLAVCIFQLTGIKRIVLAKERYLS</sequence>
<keyword evidence="1" id="KW-0472">Membrane</keyword>
<reference evidence="2" key="1">
    <citation type="submission" date="2020-07" db="EMBL/GenBank/DDBJ databases">
        <title>Vallitalea pronyensis genome.</title>
        <authorList>
            <person name="Postec A."/>
        </authorList>
    </citation>
    <scope>NUCLEOTIDE SEQUENCE</scope>
    <source>
        <strain evidence="2">FatNI3</strain>
    </source>
</reference>
<keyword evidence="3" id="KW-1185">Reference proteome</keyword>
<feature type="transmembrane region" description="Helical" evidence="1">
    <location>
        <begin position="38"/>
        <end position="60"/>
    </location>
</feature>
<evidence type="ECO:0000256" key="1">
    <source>
        <dbReference type="SAM" id="Phobius"/>
    </source>
</evidence>
<dbReference type="EMBL" id="CP058649">
    <property type="protein sequence ID" value="QUI23286.1"/>
    <property type="molecule type" value="Genomic_DNA"/>
</dbReference>
<feature type="transmembrane region" description="Helical" evidence="1">
    <location>
        <begin position="6"/>
        <end position="26"/>
    </location>
</feature>
<dbReference type="PIRSF" id="PIRSF024534">
    <property type="entry name" value="ThiW"/>
    <property type="match status" value="1"/>
</dbReference>
<dbReference type="Pfam" id="PF09512">
    <property type="entry name" value="ThiW"/>
    <property type="match status" value="1"/>
</dbReference>